<dbReference type="Gene3D" id="2.130.10.10">
    <property type="entry name" value="YVTN repeat-like/Quinoprotein amine dehydrogenase"/>
    <property type="match status" value="1"/>
</dbReference>
<sequence length="330" mass="36122">MRHLFLLLGLLLAFGPGAQEAAPGPAAVREWPVPWAGTRPRDPYVDPAGRVWFCGQAGNYLAVFDPGTEQFRRIELEPGTHPHNLVVDEAGLVWYAGNRNARIGRLDPASGETVTFPMTDPEVRDPHTLALDGRGGIWFTAQGSNRVGRLDMASGDIALVRVPTPDARPYGIKLDGQGRPWVALFGTNKLARIDPQTLALTEVTLPREQARVRRLEIAANGEVWYLDFAGGMIGRYRPAGNEFEEWPIPGAGRAQPYGSGMDQRGRLWLVDVGSRPVRLLGFDTAEERFLPAVPIPSEGGAVRHMYYHAASDSLWFGTDANTLGQARLAP</sequence>
<keyword evidence="3" id="KW-1185">Reference proteome</keyword>
<dbReference type="InterPro" id="IPR051344">
    <property type="entry name" value="Vgb"/>
</dbReference>
<gene>
    <name evidence="2" type="ORF">C7H85_07795</name>
</gene>
<dbReference type="Proteomes" id="UP000240243">
    <property type="component" value="Unassembled WGS sequence"/>
</dbReference>
<dbReference type="RefSeq" id="WP_106729139.1">
    <property type="nucleotide sequence ID" value="NZ_PXYG01000002.1"/>
</dbReference>
<evidence type="ECO:0000313" key="2">
    <source>
        <dbReference type="EMBL" id="PSJ46524.1"/>
    </source>
</evidence>
<feature type="chain" id="PRO_5015183202" evidence="1">
    <location>
        <begin position="22"/>
        <end position="330"/>
    </location>
</feature>
<dbReference type="EMBL" id="PXYG01000002">
    <property type="protein sequence ID" value="PSJ46524.1"/>
    <property type="molecule type" value="Genomic_DNA"/>
</dbReference>
<keyword evidence="2" id="KW-0456">Lyase</keyword>
<name>A0A2P7R8G2_9GAMM</name>
<dbReference type="AlphaFoldDB" id="A0A2P7R8G2"/>
<dbReference type="Pfam" id="PF24684">
    <property type="entry name" value="Vgb_lyase"/>
    <property type="match status" value="1"/>
</dbReference>
<dbReference type="GO" id="GO:0016829">
    <property type="term" value="F:lyase activity"/>
    <property type="evidence" value="ECO:0007669"/>
    <property type="project" value="UniProtKB-KW"/>
</dbReference>
<dbReference type="OrthoDB" id="9812926at2"/>
<protein>
    <submittedName>
        <fullName evidence="2">Lyase</fullName>
    </submittedName>
</protein>
<dbReference type="SUPFAM" id="SSF101898">
    <property type="entry name" value="NHL repeat"/>
    <property type="match status" value="1"/>
</dbReference>
<dbReference type="PANTHER" id="PTHR40274">
    <property type="entry name" value="VIRGINIAMYCIN B LYASE"/>
    <property type="match status" value="1"/>
</dbReference>
<feature type="signal peptide" evidence="1">
    <location>
        <begin position="1"/>
        <end position="21"/>
    </location>
</feature>
<reference evidence="2 3" key="1">
    <citation type="submission" date="2018-03" db="EMBL/GenBank/DDBJ databases">
        <title>The draft genome of Zobellella sp. 59N8.</title>
        <authorList>
            <person name="Liu L."/>
            <person name="Li L."/>
            <person name="Zhang X."/>
            <person name="Liang L."/>
            <person name="Wang T."/>
        </authorList>
    </citation>
    <scope>NUCLEOTIDE SEQUENCE [LARGE SCALE GENOMIC DNA]</scope>
    <source>
        <strain evidence="2 3">59N8</strain>
    </source>
</reference>
<keyword evidence="1" id="KW-0732">Signal</keyword>
<accession>A0A2P7R8G2</accession>
<comment type="caution">
    <text evidence="2">The sequence shown here is derived from an EMBL/GenBank/DDBJ whole genome shotgun (WGS) entry which is preliminary data.</text>
</comment>
<evidence type="ECO:0000313" key="3">
    <source>
        <dbReference type="Proteomes" id="UP000240243"/>
    </source>
</evidence>
<evidence type="ECO:0000256" key="1">
    <source>
        <dbReference type="SAM" id="SignalP"/>
    </source>
</evidence>
<organism evidence="2 3">
    <name type="scientific">Zobellella endophytica</name>
    <dbReference type="NCBI Taxonomy" id="2116700"/>
    <lineage>
        <taxon>Bacteria</taxon>
        <taxon>Pseudomonadati</taxon>
        <taxon>Pseudomonadota</taxon>
        <taxon>Gammaproteobacteria</taxon>
        <taxon>Aeromonadales</taxon>
        <taxon>Aeromonadaceae</taxon>
        <taxon>Zobellella</taxon>
    </lineage>
</organism>
<dbReference type="InterPro" id="IPR015943">
    <property type="entry name" value="WD40/YVTN_repeat-like_dom_sf"/>
</dbReference>
<proteinExistence type="predicted"/>
<dbReference type="PANTHER" id="PTHR40274:SF3">
    <property type="entry name" value="VIRGINIAMYCIN B LYASE"/>
    <property type="match status" value="1"/>
</dbReference>